<dbReference type="RefSeq" id="WP_018371125.1">
    <property type="nucleotide sequence ID" value="NZ_UHFR01000005.1"/>
</dbReference>
<keyword evidence="3" id="KW-1185">Reference proteome</keyword>
<dbReference type="STRING" id="1123307.GCA_000380065_00437"/>
<evidence type="ECO:0000313" key="3">
    <source>
        <dbReference type="Proteomes" id="UP000254634"/>
    </source>
</evidence>
<dbReference type="Gene3D" id="1.10.10.2840">
    <property type="entry name" value="PucR C-terminal helix-turn-helix domain"/>
    <property type="match status" value="1"/>
</dbReference>
<gene>
    <name evidence="2" type="primary">lrp_2</name>
    <name evidence="2" type="ORF">NCTC13765_01702</name>
</gene>
<dbReference type="InterPro" id="IPR042070">
    <property type="entry name" value="PucR_C-HTH_sf"/>
</dbReference>
<evidence type="ECO:0000259" key="1">
    <source>
        <dbReference type="Pfam" id="PF13556"/>
    </source>
</evidence>
<organism evidence="2 3">
    <name type="scientific">Streptococcus massiliensis</name>
    <dbReference type="NCBI Taxonomy" id="313439"/>
    <lineage>
        <taxon>Bacteria</taxon>
        <taxon>Bacillati</taxon>
        <taxon>Bacillota</taxon>
        <taxon>Bacilli</taxon>
        <taxon>Lactobacillales</taxon>
        <taxon>Streptococcaceae</taxon>
        <taxon>Streptococcus</taxon>
    </lineage>
</organism>
<dbReference type="AlphaFoldDB" id="A0A380L1E1"/>
<sequence length="288" mass="33133">MDIQKLFPQGKIVTAPVIGDNYVCLPIKKDQWLELEKGNLTDRELLLIQLLQEQELVNFNAGQSNWYRYLVSGKADLPVMGLSAVQFVYVKVDSVAGQEMGDWKGLLVDFLPNLIADFALDENMYVFVLRQNPYMEVLSGLSEMLPVLEFDIGVRLNVALGQVWPQELEAEWSQLFRAEWELFVQTINSTEQSACKSFSQMIHENIGRNQSVSALFLTRLARTIRQFDQMEETILILWDEGAVLTKVAQKLYIHRNTLQYRLEKFYEQTGLNLKNMDDLALCRLALLS</sequence>
<dbReference type="EMBL" id="UHFR01000005">
    <property type="protein sequence ID" value="SUN77165.1"/>
    <property type="molecule type" value="Genomic_DNA"/>
</dbReference>
<dbReference type="Proteomes" id="UP000254634">
    <property type="component" value="Unassembled WGS sequence"/>
</dbReference>
<evidence type="ECO:0000313" key="2">
    <source>
        <dbReference type="EMBL" id="SUN77165.1"/>
    </source>
</evidence>
<dbReference type="PANTHER" id="PTHR33744:SF15">
    <property type="entry name" value="CARBOHYDRATE DIACID REGULATOR"/>
    <property type="match status" value="1"/>
</dbReference>
<dbReference type="OrthoDB" id="9792148at2"/>
<feature type="domain" description="PucR C-terminal helix-turn-helix" evidence="1">
    <location>
        <begin position="232"/>
        <end position="287"/>
    </location>
</feature>
<dbReference type="PANTHER" id="PTHR33744">
    <property type="entry name" value="CARBOHYDRATE DIACID REGULATOR"/>
    <property type="match status" value="1"/>
</dbReference>
<name>A0A380L1E1_9STRE</name>
<proteinExistence type="predicted"/>
<dbReference type="Pfam" id="PF13556">
    <property type="entry name" value="HTH_30"/>
    <property type="match status" value="1"/>
</dbReference>
<dbReference type="InterPro" id="IPR051448">
    <property type="entry name" value="CdaR-like_regulators"/>
</dbReference>
<accession>A0A380L1E1</accession>
<reference evidence="2" key="1">
    <citation type="submission" date="2018-06" db="EMBL/GenBank/DDBJ databases">
        <authorList>
            <consortium name="Pathogen Informatics"/>
            <person name="Doyle S."/>
        </authorList>
    </citation>
    <scope>NUCLEOTIDE SEQUENCE [LARGE SCALE GENOMIC DNA]</scope>
    <source>
        <strain evidence="2">NCTC13765</strain>
    </source>
</reference>
<protein>
    <submittedName>
        <fullName evidence="2">Leucine-rich protein</fullName>
    </submittedName>
</protein>
<dbReference type="InterPro" id="IPR025736">
    <property type="entry name" value="PucR_C-HTH_dom"/>
</dbReference>